<dbReference type="PRINTS" id="PR01657">
    <property type="entry name" value="MCMFAMILY"/>
</dbReference>
<evidence type="ECO:0000256" key="12">
    <source>
        <dbReference type="RuleBase" id="RU004070"/>
    </source>
</evidence>
<dbReference type="FunFam" id="3.40.50.300:FF:000115">
    <property type="entry name" value="DNA helicase"/>
    <property type="match status" value="1"/>
</dbReference>
<evidence type="ECO:0000256" key="4">
    <source>
        <dbReference type="ARBA" id="ARBA00022741"/>
    </source>
</evidence>
<dbReference type="InterPro" id="IPR001208">
    <property type="entry name" value="MCM_dom"/>
</dbReference>
<dbReference type="EMBL" id="SDOV01000005">
    <property type="protein sequence ID" value="KAH7640646.1"/>
    <property type="molecule type" value="Genomic_DNA"/>
</dbReference>
<evidence type="ECO:0000259" key="14">
    <source>
        <dbReference type="PROSITE" id="PS50051"/>
    </source>
</evidence>
<dbReference type="EC" id="3.6.4.12" evidence="13"/>
<evidence type="ECO:0000256" key="1">
    <source>
        <dbReference type="ARBA" id="ARBA00004123"/>
    </source>
</evidence>
<reference evidence="15" key="2">
    <citation type="journal article" date="2021" name="World Allergy Organ. J.">
        <title>Chromosome-level assembly of Dermatophagoides farinae genome and transcriptome reveals two novel allergens Der f 37 and Der f 39.</title>
        <authorList>
            <person name="Chen J."/>
            <person name="Cai Z."/>
            <person name="Fan D."/>
            <person name="Hu J."/>
            <person name="Hou Y."/>
            <person name="He Y."/>
            <person name="Zhang Z."/>
            <person name="Zhao Z."/>
            <person name="Gao P."/>
            <person name="Hu W."/>
            <person name="Sun J."/>
            <person name="Li J."/>
            <person name="Ji K."/>
        </authorList>
    </citation>
    <scope>NUCLEOTIDE SEQUENCE</scope>
    <source>
        <strain evidence="15">JKM2019</strain>
    </source>
</reference>
<keyword evidence="8 12" id="KW-0238">DNA-binding</keyword>
<feature type="domain" description="MCM C-terminal AAA(+) ATPase" evidence="14">
    <location>
        <begin position="359"/>
        <end position="565"/>
    </location>
</feature>
<dbReference type="InterPro" id="IPR033762">
    <property type="entry name" value="MCM_OB"/>
</dbReference>
<dbReference type="InterPro" id="IPR027925">
    <property type="entry name" value="MCM_N"/>
</dbReference>
<keyword evidence="5 13" id="KW-0378">Hydrolase</keyword>
<keyword evidence="10 13" id="KW-0131">Cell cycle</keyword>
<reference evidence="15" key="1">
    <citation type="submission" date="2020-06" db="EMBL/GenBank/DDBJ databases">
        <authorList>
            <person name="Ji K."/>
            <person name="Li J."/>
        </authorList>
    </citation>
    <scope>NUCLEOTIDE SEQUENCE</scope>
    <source>
        <strain evidence="15">JKM2019</strain>
        <tissue evidence="15">Whole body</tissue>
    </source>
</reference>
<dbReference type="InterPro" id="IPR041562">
    <property type="entry name" value="MCM_lid"/>
</dbReference>
<comment type="similarity">
    <text evidence="2 12">Belongs to the MCM family.</text>
</comment>
<dbReference type="Proteomes" id="UP000828236">
    <property type="component" value="Unassembled WGS sequence"/>
</dbReference>
<dbReference type="InterPro" id="IPR008049">
    <property type="entry name" value="MCM6"/>
</dbReference>
<dbReference type="Gene3D" id="3.40.50.300">
    <property type="entry name" value="P-loop containing nucleotide triphosphate hydrolases"/>
    <property type="match status" value="1"/>
</dbReference>
<keyword evidence="6 13" id="KW-0347">Helicase</keyword>
<accession>A0A9D4NX37</accession>
<dbReference type="PROSITE" id="PS00847">
    <property type="entry name" value="MCM_1"/>
    <property type="match status" value="1"/>
</dbReference>
<comment type="subunit">
    <text evidence="13">Component of the MCM2-7 complex.</text>
</comment>
<dbReference type="SUPFAM" id="SSF52540">
    <property type="entry name" value="P-loop containing nucleoside triphosphate hydrolases"/>
    <property type="match status" value="1"/>
</dbReference>
<dbReference type="InterPro" id="IPR012340">
    <property type="entry name" value="NA-bd_OB-fold"/>
</dbReference>
<dbReference type="GO" id="GO:0005634">
    <property type="term" value="C:nucleus"/>
    <property type="evidence" value="ECO:0007669"/>
    <property type="project" value="UniProtKB-SubCell"/>
</dbReference>
<dbReference type="PANTHER" id="PTHR11630">
    <property type="entry name" value="DNA REPLICATION LICENSING FACTOR MCM FAMILY MEMBER"/>
    <property type="match status" value="1"/>
</dbReference>
<dbReference type="PANTHER" id="PTHR11630:SF43">
    <property type="entry name" value="DNA REPLICATION LICENSING FACTOR MCM6"/>
    <property type="match status" value="1"/>
</dbReference>
<dbReference type="GO" id="GO:0000727">
    <property type="term" value="P:double-strand break repair via break-induced replication"/>
    <property type="evidence" value="ECO:0007669"/>
    <property type="project" value="TreeGrafter"/>
</dbReference>
<dbReference type="AlphaFoldDB" id="A0A9D4NX37"/>
<evidence type="ECO:0000256" key="11">
    <source>
        <dbReference type="ARBA" id="ARBA00048432"/>
    </source>
</evidence>
<evidence type="ECO:0000256" key="13">
    <source>
        <dbReference type="RuleBase" id="RU368064"/>
    </source>
</evidence>
<dbReference type="SUPFAM" id="SSF50249">
    <property type="entry name" value="Nucleic acid-binding proteins"/>
    <property type="match status" value="1"/>
</dbReference>
<dbReference type="OrthoDB" id="1744952at2759"/>
<dbReference type="Pfam" id="PF17207">
    <property type="entry name" value="MCM_OB"/>
    <property type="match status" value="1"/>
</dbReference>
<organism evidence="15">
    <name type="scientific">Dermatophagoides farinae</name>
    <name type="common">American house dust mite</name>
    <dbReference type="NCBI Taxonomy" id="6954"/>
    <lineage>
        <taxon>Eukaryota</taxon>
        <taxon>Metazoa</taxon>
        <taxon>Ecdysozoa</taxon>
        <taxon>Arthropoda</taxon>
        <taxon>Chelicerata</taxon>
        <taxon>Arachnida</taxon>
        <taxon>Acari</taxon>
        <taxon>Acariformes</taxon>
        <taxon>Sarcoptiformes</taxon>
        <taxon>Astigmata</taxon>
        <taxon>Psoroptidia</taxon>
        <taxon>Analgoidea</taxon>
        <taxon>Pyroglyphidae</taxon>
        <taxon>Dermatophagoidinae</taxon>
        <taxon>Dermatophagoides</taxon>
    </lineage>
</organism>
<dbReference type="Pfam" id="PF00493">
    <property type="entry name" value="MCM"/>
    <property type="match status" value="1"/>
</dbReference>
<dbReference type="GO" id="GO:1990518">
    <property type="term" value="F:single-stranded 3'-5' DNA helicase activity"/>
    <property type="evidence" value="ECO:0007669"/>
    <property type="project" value="TreeGrafter"/>
</dbReference>
<keyword evidence="7 12" id="KW-0067">ATP-binding</keyword>
<dbReference type="InterPro" id="IPR018525">
    <property type="entry name" value="MCM_CS"/>
</dbReference>
<dbReference type="GO" id="GO:0003697">
    <property type="term" value="F:single-stranded DNA binding"/>
    <property type="evidence" value="ECO:0007669"/>
    <property type="project" value="TreeGrafter"/>
</dbReference>
<protein>
    <recommendedName>
        <fullName evidence="13">DNA replication licensing factor MCM6</fullName>
        <ecNumber evidence="13">3.6.4.12</ecNumber>
    </recommendedName>
</protein>
<comment type="catalytic activity">
    <reaction evidence="11">
        <text>ATP + H2O = ADP + phosphate + H(+)</text>
        <dbReference type="Rhea" id="RHEA:13065"/>
        <dbReference type="ChEBI" id="CHEBI:15377"/>
        <dbReference type="ChEBI" id="CHEBI:15378"/>
        <dbReference type="ChEBI" id="CHEBI:30616"/>
        <dbReference type="ChEBI" id="CHEBI:43474"/>
        <dbReference type="ChEBI" id="CHEBI:456216"/>
        <dbReference type="EC" id="3.6.4.12"/>
    </reaction>
    <physiologicalReaction direction="left-to-right" evidence="11">
        <dbReference type="Rhea" id="RHEA:13066"/>
    </physiologicalReaction>
</comment>
<dbReference type="Gene3D" id="3.30.1640.10">
    <property type="entry name" value="mini-chromosome maintenance (MCM) complex, chain A, domain 1"/>
    <property type="match status" value="1"/>
</dbReference>
<dbReference type="GO" id="GO:0006270">
    <property type="term" value="P:DNA replication initiation"/>
    <property type="evidence" value="ECO:0007669"/>
    <property type="project" value="UniProtKB-UniRule"/>
</dbReference>
<dbReference type="Pfam" id="PF14551">
    <property type="entry name" value="MCM_N"/>
    <property type="match status" value="1"/>
</dbReference>
<comment type="function">
    <text evidence="13">Acts as component of the MCM2-7 complex (MCM complex) which is the replicative helicase essential for 'once per cell cycle' DNA replication initiation and elongation in eukaryotic cells. The active ATPase sites in the MCM2-7 ring are formed through the interaction surfaces of two neighboring subunits such that a critical structure of a conserved arginine finger motif is provided in trans relative to the ATP-binding site of the Walker A box of the adjacent subunit. The six ATPase active sites, however, are likely to contribute differentially to the complex helicase activity.</text>
</comment>
<dbReference type="CDD" id="cd17757">
    <property type="entry name" value="MCM6"/>
    <property type="match status" value="1"/>
</dbReference>
<dbReference type="Gene3D" id="2.20.28.10">
    <property type="match status" value="1"/>
</dbReference>
<evidence type="ECO:0000256" key="7">
    <source>
        <dbReference type="ARBA" id="ARBA00022840"/>
    </source>
</evidence>
<gene>
    <name evidence="15" type="ORF">HUG17_8115</name>
</gene>
<keyword evidence="4 12" id="KW-0547">Nucleotide-binding</keyword>
<dbReference type="GO" id="GO:0042555">
    <property type="term" value="C:MCM complex"/>
    <property type="evidence" value="ECO:0007669"/>
    <property type="project" value="UniProtKB-UniRule"/>
</dbReference>
<dbReference type="InterPro" id="IPR027417">
    <property type="entry name" value="P-loop_NTPase"/>
</dbReference>
<comment type="caution">
    <text evidence="15">The sequence shown here is derived from an EMBL/GenBank/DDBJ whole genome shotgun (WGS) entry which is preliminary data.</text>
</comment>
<dbReference type="FunFam" id="2.20.28.10:FF:000003">
    <property type="entry name" value="DNA helicase"/>
    <property type="match status" value="1"/>
</dbReference>
<dbReference type="GO" id="GO:1902969">
    <property type="term" value="P:mitotic DNA replication"/>
    <property type="evidence" value="ECO:0007669"/>
    <property type="project" value="TreeGrafter"/>
</dbReference>
<proteinExistence type="inferred from homology"/>
<evidence type="ECO:0000256" key="5">
    <source>
        <dbReference type="ARBA" id="ARBA00022801"/>
    </source>
</evidence>
<dbReference type="Pfam" id="PF18263">
    <property type="entry name" value="WHD_MCM6"/>
    <property type="match status" value="1"/>
</dbReference>
<dbReference type="SMART" id="SM00350">
    <property type="entry name" value="MCM"/>
    <property type="match status" value="1"/>
</dbReference>
<evidence type="ECO:0000256" key="9">
    <source>
        <dbReference type="ARBA" id="ARBA00023242"/>
    </source>
</evidence>
<evidence type="ECO:0000256" key="10">
    <source>
        <dbReference type="ARBA" id="ARBA00023306"/>
    </source>
</evidence>
<sequence length="832" mass="94357">MDVSEHRTAQVSQVKDEFAEKVQKLFKSFLLEYVNESESNVSNVKPKYYDETLALIKPERNTLFVDYRDIINYNQNLANDLKTDFYRFYPYLCRALVSFINDEKHQTMEGMDQITSRLIMNKEFYIGFYGIAERTKLRSLRAIKCSQLVKIVGQVVRTHSVHPELISGTFECMDCGTEIPNVEQQFKYTLPTICQNPMCNNRSKFRLLLHKSRFADFQKLRIQELQADLPRGSIPRSIDVIIRGGDRVECVQPGDRADFIGCLISVPDVAQLIAGSAGLIKSDSGATGDGIRGLKALGVREMTHKLAFMACSVILEGSELPIQLEERQKFESDHMEQNFVMFKENDLHRIEEMSQDKNLFNNLAKSVFPSIFGNDDIKKGIILQMFGGTPKITEENTNLRGDINICIVGDPSTAKSQFLKIVSNFAPTRAVYTSGKASTAAGLTAAVVRDDDGGFVIEAGALMLADQGICCIDEFDKMEIRDQVAIHEAMEQQTISITKAGVKATLNARASILAAANPINGTYDRAKSLRKNLSFSLPIMSRFDLFFVLLDECNETVDYAIADRIIDQHLQCSGNKPSNNDDTVYTLDEVRMYIKFAKQFKPKMILESEKYLVETYKHLRLNGCGETGGGVFKSNKQSWRITVRQLESLIRLSEAIARLHCSNIVEVKHIKEASRLLNKSIVRIDQPDISLLDETTMSQSEQTDSNVVDSQSQNESISCLKISYEMYQTITNLLVIKLQREEARIEAGESEGFRKSQLIEWYLEQIENEIETQVELIQRKMICEKIIDKLITVDHILIELKSPVSQEMENEQEKVEPDNILVVHPDYVIDDI</sequence>
<evidence type="ECO:0000256" key="6">
    <source>
        <dbReference type="ARBA" id="ARBA00022806"/>
    </source>
</evidence>
<keyword evidence="9" id="KW-0539">Nucleus</keyword>
<evidence type="ECO:0000313" key="15">
    <source>
        <dbReference type="EMBL" id="KAH7640646.1"/>
    </source>
</evidence>
<dbReference type="Pfam" id="PF17855">
    <property type="entry name" value="MCM_lid"/>
    <property type="match status" value="1"/>
</dbReference>
<dbReference type="GO" id="GO:0005524">
    <property type="term" value="F:ATP binding"/>
    <property type="evidence" value="ECO:0007669"/>
    <property type="project" value="UniProtKB-UniRule"/>
</dbReference>
<dbReference type="GO" id="GO:0016787">
    <property type="term" value="F:hydrolase activity"/>
    <property type="evidence" value="ECO:0007669"/>
    <property type="project" value="UniProtKB-KW"/>
</dbReference>
<dbReference type="InterPro" id="IPR041024">
    <property type="entry name" value="Mcm6_C"/>
</dbReference>
<dbReference type="PRINTS" id="PR01662">
    <property type="entry name" value="MCMPROTEIN6"/>
</dbReference>
<evidence type="ECO:0000256" key="8">
    <source>
        <dbReference type="ARBA" id="ARBA00023125"/>
    </source>
</evidence>
<keyword evidence="3 13" id="KW-0235">DNA replication</keyword>
<evidence type="ECO:0000256" key="2">
    <source>
        <dbReference type="ARBA" id="ARBA00008010"/>
    </source>
</evidence>
<comment type="subcellular location">
    <subcellularLocation>
        <location evidence="1 13">Nucleus</location>
    </subcellularLocation>
</comment>
<dbReference type="InterPro" id="IPR031327">
    <property type="entry name" value="MCM"/>
</dbReference>
<dbReference type="PROSITE" id="PS50051">
    <property type="entry name" value="MCM_2"/>
    <property type="match status" value="1"/>
</dbReference>
<dbReference type="FunFam" id="1.20.58.870:FF:000002">
    <property type="entry name" value="DNA helicase"/>
    <property type="match status" value="1"/>
</dbReference>
<name>A0A9D4NX37_DERFA</name>
<dbReference type="FunFam" id="3.30.1640.10:FF:000004">
    <property type="entry name" value="DNA helicase"/>
    <property type="match status" value="1"/>
</dbReference>
<evidence type="ECO:0000256" key="3">
    <source>
        <dbReference type="ARBA" id="ARBA00022705"/>
    </source>
</evidence>
<dbReference type="Gene3D" id="1.20.58.870">
    <property type="match status" value="1"/>
</dbReference>
<dbReference type="Gene3D" id="2.40.50.140">
    <property type="entry name" value="Nucleic acid-binding proteins"/>
    <property type="match status" value="1"/>
</dbReference>